<sequence>MIFNEFFGRDYLAVIARKIKIFEKKLIFVELAEIIIGQHRKSESGTSRDALYTL</sequence>
<dbReference type="Proteomes" id="UP000196435">
    <property type="component" value="Unassembled WGS sequence"/>
</dbReference>
<proteinExistence type="predicted"/>
<reference evidence="2" key="1">
    <citation type="submission" date="2016-12" db="EMBL/GenBank/DDBJ databases">
        <authorList>
            <person name="Gaudriault S."/>
        </authorList>
    </citation>
    <scope>NUCLEOTIDE SEQUENCE [LARGE SCALE GENOMIC DNA]</scope>
    <source>
        <strain evidence="2">HGB1681 (deposited as PTA-6826 in the American Type Culture Collection)</strain>
    </source>
</reference>
<dbReference type="AlphaFoldDB" id="A0A1N6MQE4"/>
<protein>
    <submittedName>
        <fullName evidence="1">Uncharacterized protein</fullName>
    </submittedName>
</protein>
<accession>A0A1N6MQE4</accession>
<dbReference type="EMBL" id="FTLG01000007">
    <property type="protein sequence ID" value="SIP71063.1"/>
    <property type="molecule type" value="Genomic_DNA"/>
</dbReference>
<name>A0A1N6MQE4_9GAMM</name>
<organism evidence="1 2">
    <name type="scientific">Xenorhabdus innexi</name>
    <dbReference type="NCBI Taxonomy" id="290109"/>
    <lineage>
        <taxon>Bacteria</taxon>
        <taxon>Pseudomonadati</taxon>
        <taxon>Pseudomonadota</taxon>
        <taxon>Gammaproteobacteria</taxon>
        <taxon>Enterobacterales</taxon>
        <taxon>Morganellaceae</taxon>
        <taxon>Xenorhabdus</taxon>
    </lineage>
</organism>
<gene>
    <name evidence="1" type="ORF">XIS1_1040056</name>
</gene>
<evidence type="ECO:0000313" key="1">
    <source>
        <dbReference type="EMBL" id="SIP71063.1"/>
    </source>
</evidence>
<evidence type="ECO:0000313" key="2">
    <source>
        <dbReference type="Proteomes" id="UP000196435"/>
    </source>
</evidence>